<proteinExistence type="predicted"/>
<accession>A0A916LEN5</accession>
<evidence type="ECO:0000256" key="1">
    <source>
        <dbReference type="SAM" id="MobiDB-lite"/>
    </source>
</evidence>
<dbReference type="AlphaFoldDB" id="A0A916LEN5"/>
<feature type="compositionally biased region" description="Low complexity" evidence="1">
    <location>
        <begin position="38"/>
        <end position="51"/>
    </location>
</feature>
<dbReference type="EMBL" id="CSBK01002159">
    <property type="protein sequence ID" value="COZ54785.1"/>
    <property type="molecule type" value="Genomic_DNA"/>
</dbReference>
<reference evidence="3" key="1">
    <citation type="submission" date="2015-03" db="EMBL/GenBank/DDBJ databases">
        <authorList>
            <consortium name="Pathogen Informatics"/>
        </authorList>
    </citation>
    <scope>NUCLEOTIDE SEQUENCE [LARGE SCALE GENOMIC DNA]</scope>
    <source>
        <strain evidence="3">N09902308</strain>
    </source>
</reference>
<comment type="caution">
    <text evidence="2">The sequence shown here is derived from an EMBL/GenBank/DDBJ whole genome shotgun (WGS) entry which is preliminary data.</text>
</comment>
<sequence>MSSAEVLSSRKTALGLVSRMRAKATRCCSPGESTLAQSRSSSSRSHSGASATLVSVSRRVASGMAAAELG</sequence>
<dbReference type="Proteomes" id="UP000039021">
    <property type="component" value="Unassembled WGS sequence"/>
</dbReference>
<evidence type="ECO:0000313" key="2">
    <source>
        <dbReference type="EMBL" id="COZ54785.1"/>
    </source>
</evidence>
<feature type="region of interest" description="Disordered" evidence="1">
    <location>
        <begin position="27"/>
        <end position="54"/>
    </location>
</feature>
<protein>
    <submittedName>
        <fullName evidence="2">Protein of uncharacterized function (DUF1602)</fullName>
    </submittedName>
</protein>
<dbReference type="AntiFam" id="ANF00062">
    <property type="entry name" value="Shadow ORF (opposite ABC transporter protein)"/>
</dbReference>
<organism evidence="2 3">
    <name type="scientific">Mycobacterium tuberculosis</name>
    <dbReference type="NCBI Taxonomy" id="1773"/>
    <lineage>
        <taxon>Bacteria</taxon>
        <taxon>Bacillati</taxon>
        <taxon>Actinomycetota</taxon>
        <taxon>Actinomycetes</taxon>
        <taxon>Mycobacteriales</taxon>
        <taxon>Mycobacteriaceae</taxon>
        <taxon>Mycobacterium</taxon>
        <taxon>Mycobacterium tuberculosis complex</taxon>
    </lineage>
</organism>
<gene>
    <name evidence="2" type="ORF">ERS007739_03880</name>
</gene>
<evidence type="ECO:0000313" key="3">
    <source>
        <dbReference type="Proteomes" id="UP000039021"/>
    </source>
</evidence>
<name>A0A916LEN5_MYCTX</name>